<keyword evidence="3" id="KW-1185">Reference proteome</keyword>
<name>A0ABV9DG11_9BACI</name>
<dbReference type="Pfam" id="PF07687">
    <property type="entry name" value="M20_dimer"/>
    <property type="match status" value="1"/>
</dbReference>
<dbReference type="InterPro" id="IPR002933">
    <property type="entry name" value="Peptidase_M20"/>
</dbReference>
<evidence type="ECO:0000259" key="1">
    <source>
        <dbReference type="Pfam" id="PF07687"/>
    </source>
</evidence>
<feature type="domain" description="Peptidase M20 dimerisation" evidence="1">
    <location>
        <begin position="228"/>
        <end position="321"/>
    </location>
</feature>
<dbReference type="SUPFAM" id="SSF53187">
    <property type="entry name" value="Zn-dependent exopeptidases"/>
    <property type="match status" value="1"/>
</dbReference>
<reference evidence="3" key="1">
    <citation type="journal article" date="2019" name="Int. J. Syst. Evol. Microbiol.">
        <title>The Global Catalogue of Microorganisms (GCM) 10K type strain sequencing project: providing services to taxonomists for standard genome sequencing and annotation.</title>
        <authorList>
            <consortium name="The Broad Institute Genomics Platform"/>
            <consortium name="The Broad Institute Genome Sequencing Center for Infectious Disease"/>
            <person name="Wu L."/>
            <person name="Ma J."/>
        </authorList>
    </citation>
    <scope>NUCLEOTIDE SEQUENCE [LARGE SCALE GENOMIC DNA]</scope>
    <source>
        <strain evidence="3">CGMCC 4.7426</strain>
    </source>
</reference>
<dbReference type="Pfam" id="PF01546">
    <property type="entry name" value="Peptidase_M20"/>
    <property type="match status" value="1"/>
</dbReference>
<dbReference type="InterPro" id="IPR036264">
    <property type="entry name" value="Bact_exopeptidase_dim_dom"/>
</dbReference>
<accession>A0ABV9DG11</accession>
<sequence>MSSNFVKELAPQLVEWRRTLHKLPELGFLEYITTYRLGKELISMGFTLHVGKDALDSDARMGLPATEDINAHEEKAAKWGVDAEWLEKMRGGNTGLVAIWDTGKQGDHVGFRFDIDALPINESTDESHLPTKNNFISDEKNVMHACGHDGHATIGLGVAKFISENTDSLKGRFTLLFQPAEEGGRGARAMTAKGWLDDAHRFYSGHIGVKSMPVGTIAATTKGFLASTKFNISFKGVSSHAGMHPELGKNALLAATTAANNLYGIPRHNDGVTRVNVGKLTAGSGRNIIPEDSYMEIEVRGETQEVADYMAEKATRIIRAAADMHDVECIIDPVGITEVVVCDETLIPQIQEWCKNSELITEVLPEIQVSGSEDASFMINKVQEHGGKATYMLFGTKLDYPHHHPQFDYEEDVLGVAVDTFVSILRGGSSDV</sequence>
<dbReference type="RefSeq" id="WP_390293763.1">
    <property type="nucleotide sequence ID" value="NZ_JBHSFU010000004.1"/>
</dbReference>
<comment type="caution">
    <text evidence="2">The sequence shown here is derived from an EMBL/GenBank/DDBJ whole genome shotgun (WGS) entry which is preliminary data.</text>
</comment>
<gene>
    <name evidence="2" type="ORF">ACFO3D_05920</name>
</gene>
<dbReference type="NCBIfam" id="TIGR01891">
    <property type="entry name" value="amidohydrolases"/>
    <property type="match status" value="1"/>
</dbReference>
<dbReference type="PIRSF" id="PIRSF005962">
    <property type="entry name" value="Pept_M20D_amidohydro"/>
    <property type="match status" value="1"/>
</dbReference>
<dbReference type="Proteomes" id="UP001595989">
    <property type="component" value="Unassembled WGS sequence"/>
</dbReference>
<protein>
    <submittedName>
        <fullName evidence="2">Amidohydrolase</fullName>
    </submittedName>
</protein>
<dbReference type="Gene3D" id="3.40.630.10">
    <property type="entry name" value="Zn peptidases"/>
    <property type="match status" value="2"/>
</dbReference>
<dbReference type="InterPro" id="IPR052030">
    <property type="entry name" value="Peptidase_M20/M20A_hydrolases"/>
</dbReference>
<dbReference type="InterPro" id="IPR017439">
    <property type="entry name" value="Amidohydrolase"/>
</dbReference>
<evidence type="ECO:0000313" key="3">
    <source>
        <dbReference type="Proteomes" id="UP001595989"/>
    </source>
</evidence>
<dbReference type="PANTHER" id="PTHR30575:SF3">
    <property type="entry name" value="PEPTIDASE M20 DIMERISATION DOMAIN-CONTAINING PROTEIN"/>
    <property type="match status" value="1"/>
</dbReference>
<proteinExistence type="predicted"/>
<dbReference type="PANTHER" id="PTHR30575">
    <property type="entry name" value="PEPTIDASE M20"/>
    <property type="match status" value="1"/>
</dbReference>
<dbReference type="InterPro" id="IPR011650">
    <property type="entry name" value="Peptidase_M20_dimer"/>
</dbReference>
<dbReference type="EMBL" id="JBHSFU010000004">
    <property type="protein sequence ID" value="MFC4557744.1"/>
    <property type="molecule type" value="Genomic_DNA"/>
</dbReference>
<evidence type="ECO:0000313" key="2">
    <source>
        <dbReference type="EMBL" id="MFC4557744.1"/>
    </source>
</evidence>
<dbReference type="SUPFAM" id="SSF55031">
    <property type="entry name" value="Bacterial exopeptidase dimerisation domain"/>
    <property type="match status" value="1"/>
</dbReference>
<organism evidence="2 3">
    <name type="scientific">Virgibacillus kekensis</name>
    <dbReference type="NCBI Taxonomy" id="202261"/>
    <lineage>
        <taxon>Bacteria</taxon>
        <taxon>Bacillati</taxon>
        <taxon>Bacillota</taxon>
        <taxon>Bacilli</taxon>
        <taxon>Bacillales</taxon>
        <taxon>Bacillaceae</taxon>
        <taxon>Virgibacillus</taxon>
    </lineage>
</organism>